<gene>
    <name evidence="2" type="ORF">JOF42_000382</name>
</gene>
<dbReference type="PROSITE" id="PS51257">
    <property type="entry name" value="PROKAR_LIPOPROTEIN"/>
    <property type="match status" value="1"/>
</dbReference>
<keyword evidence="1" id="KW-0472">Membrane</keyword>
<dbReference type="RefSeq" id="WP_210096304.1">
    <property type="nucleotide sequence ID" value="NZ_BAAAIO010000001.1"/>
</dbReference>
<keyword evidence="1" id="KW-0812">Transmembrane</keyword>
<name>A0ABS4WL17_9MICO</name>
<proteinExistence type="predicted"/>
<feature type="transmembrane region" description="Helical" evidence="1">
    <location>
        <begin position="62"/>
        <end position="82"/>
    </location>
</feature>
<dbReference type="EMBL" id="JAGIOA010000001">
    <property type="protein sequence ID" value="MBP2376887.1"/>
    <property type="molecule type" value="Genomic_DNA"/>
</dbReference>
<evidence type="ECO:0000313" key="3">
    <source>
        <dbReference type="Proteomes" id="UP000703720"/>
    </source>
</evidence>
<evidence type="ECO:0000256" key="1">
    <source>
        <dbReference type="SAM" id="Phobius"/>
    </source>
</evidence>
<comment type="caution">
    <text evidence="2">The sequence shown here is derived from an EMBL/GenBank/DDBJ whole genome shotgun (WGS) entry which is preliminary data.</text>
</comment>
<evidence type="ECO:0000313" key="2">
    <source>
        <dbReference type="EMBL" id="MBP2376887.1"/>
    </source>
</evidence>
<keyword evidence="1" id="KW-1133">Transmembrane helix</keyword>
<organism evidence="2 3">
    <name type="scientific">Microbacterium phyllosphaerae</name>
    <dbReference type="NCBI Taxonomy" id="124798"/>
    <lineage>
        <taxon>Bacteria</taxon>
        <taxon>Bacillati</taxon>
        <taxon>Actinomycetota</taxon>
        <taxon>Actinomycetes</taxon>
        <taxon>Micrococcales</taxon>
        <taxon>Microbacteriaceae</taxon>
        <taxon>Microbacterium</taxon>
    </lineage>
</organism>
<feature type="transmembrane region" description="Helical" evidence="1">
    <location>
        <begin position="88"/>
        <end position="107"/>
    </location>
</feature>
<protein>
    <submittedName>
        <fullName evidence="2">Cbb3-type cytochrome oxidase subunit 3</fullName>
    </submittedName>
</protein>
<accession>A0ABS4WL17</accession>
<sequence length="121" mass="12902">MLLYVRFASPVALFLLACIWIMALNDSGATSHLLLIVTTGTGLGVLGASTHLRGETRRWRPWTLAGSLSAGLLAGMLAAGWIVPTFAYTAALALFSVLAVAGVWFLLREDTYLDDPHGDAL</sequence>
<feature type="transmembrane region" description="Helical" evidence="1">
    <location>
        <begin position="29"/>
        <end position="50"/>
    </location>
</feature>
<reference evidence="2 3" key="1">
    <citation type="submission" date="2021-03" db="EMBL/GenBank/DDBJ databases">
        <title>Sequencing the genomes of 1000 actinobacteria strains.</title>
        <authorList>
            <person name="Klenk H.-P."/>
        </authorList>
    </citation>
    <scope>NUCLEOTIDE SEQUENCE [LARGE SCALE GENOMIC DNA]</scope>
    <source>
        <strain evidence="2 3">DSM 13468</strain>
    </source>
</reference>
<feature type="transmembrane region" description="Helical" evidence="1">
    <location>
        <begin position="7"/>
        <end position="23"/>
    </location>
</feature>
<keyword evidence="3" id="KW-1185">Reference proteome</keyword>
<dbReference type="Proteomes" id="UP000703720">
    <property type="component" value="Unassembled WGS sequence"/>
</dbReference>